<feature type="domain" description="C2H2-type" evidence="8">
    <location>
        <begin position="244"/>
        <end position="271"/>
    </location>
</feature>
<dbReference type="InterPro" id="IPR050717">
    <property type="entry name" value="C2H2-ZF_Transcription_Reg"/>
</dbReference>
<evidence type="ECO:0000256" key="7">
    <source>
        <dbReference type="PROSITE-ProRule" id="PRU00042"/>
    </source>
</evidence>
<dbReference type="InterPro" id="IPR013087">
    <property type="entry name" value="Znf_C2H2_type"/>
</dbReference>
<evidence type="ECO:0000256" key="4">
    <source>
        <dbReference type="ARBA" id="ARBA00022771"/>
    </source>
</evidence>
<evidence type="ECO:0000256" key="3">
    <source>
        <dbReference type="ARBA" id="ARBA00022737"/>
    </source>
</evidence>
<dbReference type="SUPFAM" id="SSF57667">
    <property type="entry name" value="beta-beta-alpha zinc fingers"/>
    <property type="match status" value="1"/>
</dbReference>
<accession>A0A6F9DX78</accession>
<dbReference type="FunFam" id="3.30.160.60:FF:000446">
    <property type="entry name" value="Zinc finger protein"/>
    <property type="match status" value="1"/>
</dbReference>
<feature type="domain" description="C2H2-type" evidence="8">
    <location>
        <begin position="216"/>
        <end position="243"/>
    </location>
</feature>
<dbReference type="GO" id="GO:0000981">
    <property type="term" value="F:DNA-binding transcription factor activity, RNA polymerase II-specific"/>
    <property type="evidence" value="ECO:0007669"/>
    <property type="project" value="TreeGrafter"/>
</dbReference>
<dbReference type="PANTHER" id="PTHR14196">
    <property type="entry name" value="ODD-SKIPPED - RELATED"/>
    <property type="match status" value="1"/>
</dbReference>
<evidence type="ECO:0000256" key="1">
    <source>
        <dbReference type="ARBA" id="ARBA00004123"/>
    </source>
</evidence>
<name>A0A6F9DX78_9ASCI</name>
<evidence type="ECO:0000256" key="2">
    <source>
        <dbReference type="ARBA" id="ARBA00022723"/>
    </source>
</evidence>
<evidence type="ECO:0000256" key="5">
    <source>
        <dbReference type="ARBA" id="ARBA00022833"/>
    </source>
</evidence>
<dbReference type="PANTHER" id="PTHR14196:SF12">
    <property type="entry name" value="ZINC FINGER PROTEIN 208-LIKE"/>
    <property type="match status" value="1"/>
</dbReference>
<dbReference type="EMBL" id="LR792160">
    <property type="protein sequence ID" value="CAB3268022.1"/>
    <property type="molecule type" value="mRNA"/>
</dbReference>
<dbReference type="GO" id="GO:0005634">
    <property type="term" value="C:nucleus"/>
    <property type="evidence" value="ECO:0007669"/>
    <property type="project" value="UniProtKB-SubCell"/>
</dbReference>
<proteinExistence type="evidence at transcript level"/>
<evidence type="ECO:0000256" key="6">
    <source>
        <dbReference type="ARBA" id="ARBA00023242"/>
    </source>
</evidence>
<dbReference type="GO" id="GO:0000977">
    <property type="term" value="F:RNA polymerase II transcription regulatory region sequence-specific DNA binding"/>
    <property type="evidence" value="ECO:0007669"/>
    <property type="project" value="TreeGrafter"/>
</dbReference>
<reference evidence="9" key="1">
    <citation type="submission" date="2020-04" db="EMBL/GenBank/DDBJ databases">
        <authorList>
            <person name="Neveu A P."/>
        </authorList>
    </citation>
    <scope>NUCLEOTIDE SEQUENCE</scope>
    <source>
        <tissue evidence="9">Whole embryo</tissue>
    </source>
</reference>
<dbReference type="AlphaFoldDB" id="A0A6F9DX78"/>
<dbReference type="InterPro" id="IPR036236">
    <property type="entry name" value="Znf_C2H2_sf"/>
</dbReference>
<keyword evidence="6" id="KW-0539">Nucleus</keyword>
<keyword evidence="4 7" id="KW-0863">Zinc-finger</keyword>
<dbReference type="PROSITE" id="PS50157">
    <property type="entry name" value="ZINC_FINGER_C2H2_2"/>
    <property type="match status" value="2"/>
</dbReference>
<dbReference type="Gene3D" id="3.30.160.60">
    <property type="entry name" value="Classic Zinc Finger"/>
    <property type="match status" value="2"/>
</dbReference>
<evidence type="ECO:0000313" key="9">
    <source>
        <dbReference type="EMBL" id="CAB3268022.1"/>
    </source>
</evidence>
<sequence length="290" mass="33744">MMNEESLTEISNSELFGEIKRLRVDMKEMYWQMLLKFNEQFMGIQNQLKILNQNLVVLNSSKTLLVNSNPEDVYFGKDISEHPIDNSPTGWSLTNNNSTQENLQAMSKDLDSEDAMYDDNEDDGQIAEQTPVVLEVTTSHTGALNEMLKDNNDQHDKSVKEGLENVETVSPYTCLSRHMYEESSHIANCKDRHCMLCRSLCVSEHDNFKLGQKSQWKCAICLKYFRRKYNLKNHMRCHTGEKPYQCKTCKRFFRSKQALNYHAHKHDGNYQQKLHNKVQNGVSQSQKFLV</sequence>
<gene>
    <name evidence="9" type="primary">Znf71-002</name>
</gene>
<organism evidence="9">
    <name type="scientific">Phallusia mammillata</name>
    <dbReference type="NCBI Taxonomy" id="59560"/>
    <lineage>
        <taxon>Eukaryota</taxon>
        <taxon>Metazoa</taxon>
        <taxon>Chordata</taxon>
        <taxon>Tunicata</taxon>
        <taxon>Ascidiacea</taxon>
        <taxon>Phlebobranchia</taxon>
        <taxon>Ascidiidae</taxon>
        <taxon>Phallusia</taxon>
    </lineage>
</organism>
<dbReference type="PROSITE" id="PS00028">
    <property type="entry name" value="ZINC_FINGER_C2H2_1"/>
    <property type="match status" value="2"/>
</dbReference>
<dbReference type="FunFam" id="3.30.160.60:FF:000145">
    <property type="entry name" value="Zinc finger protein 574"/>
    <property type="match status" value="1"/>
</dbReference>
<dbReference type="GO" id="GO:0008270">
    <property type="term" value="F:zinc ion binding"/>
    <property type="evidence" value="ECO:0007669"/>
    <property type="project" value="UniProtKB-KW"/>
</dbReference>
<keyword evidence="5" id="KW-0862">Zinc</keyword>
<dbReference type="SMART" id="SM00355">
    <property type="entry name" value="ZnF_C2H2"/>
    <property type="match status" value="2"/>
</dbReference>
<keyword evidence="3" id="KW-0677">Repeat</keyword>
<evidence type="ECO:0000259" key="8">
    <source>
        <dbReference type="PROSITE" id="PS50157"/>
    </source>
</evidence>
<keyword evidence="2" id="KW-0479">Metal-binding</keyword>
<protein>
    <submittedName>
        <fullName evidence="9">Endothelial zinc finger protein induced by tumor necrosis factor alpha</fullName>
    </submittedName>
</protein>
<comment type="subcellular location">
    <subcellularLocation>
        <location evidence="1">Nucleus</location>
    </subcellularLocation>
</comment>